<comment type="subcellular location">
    <subcellularLocation>
        <location evidence="1">Membrane</location>
        <topology evidence="1">Multi-pass membrane protein</topology>
    </subcellularLocation>
</comment>
<keyword evidence="3 6" id="KW-1133">Transmembrane helix</keyword>
<dbReference type="PANTHER" id="PTHR23423">
    <property type="entry name" value="ORGANIC SOLUTE TRANSPORTER-RELATED"/>
    <property type="match status" value="1"/>
</dbReference>
<feature type="transmembrane region" description="Helical" evidence="6">
    <location>
        <begin position="209"/>
        <end position="229"/>
    </location>
</feature>
<keyword evidence="4 6" id="KW-0472">Membrane</keyword>
<reference evidence="7 8" key="1">
    <citation type="journal article" date="2013" name="Genome Biol.">
        <title>Genome of Acanthamoeba castellanii highlights extensive lateral gene transfer and early evolution of tyrosine kinase signaling.</title>
        <authorList>
            <person name="Clarke M."/>
            <person name="Lohan A.J."/>
            <person name="Liu B."/>
            <person name="Lagkouvardos I."/>
            <person name="Roy S."/>
            <person name="Zafar N."/>
            <person name="Bertelli C."/>
            <person name="Schilde C."/>
            <person name="Kianianmomeni A."/>
            <person name="Burglin T.R."/>
            <person name="Frech C."/>
            <person name="Turcotte B."/>
            <person name="Kopec K.O."/>
            <person name="Synnott J.M."/>
            <person name="Choo C."/>
            <person name="Paponov I."/>
            <person name="Finkler A."/>
            <person name="Soon Heng Tan C."/>
            <person name="Hutchins A.P."/>
            <person name="Weinmeier T."/>
            <person name="Rattei T."/>
            <person name="Chu J.S."/>
            <person name="Gimenez G."/>
            <person name="Irimia M."/>
            <person name="Rigden D.J."/>
            <person name="Fitzpatrick D.A."/>
            <person name="Lorenzo-Morales J."/>
            <person name="Bateman A."/>
            <person name="Chiu C.H."/>
            <person name="Tang P."/>
            <person name="Hegemann P."/>
            <person name="Fromm H."/>
            <person name="Raoult D."/>
            <person name="Greub G."/>
            <person name="Miranda-Saavedra D."/>
            <person name="Chen N."/>
            <person name="Nash P."/>
            <person name="Ginger M.L."/>
            <person name="Horn M."/>
            <person name="Schaap P."/>
            <person name="Caler L."/>
            <person name="Loftus B."/>
        </authorList>
    </citation>
    <scope>NUCLEOTIDE SEQUENCE [LARGE SCALE GENOMIC DNA]</scope>
    <source>
        <strain evidence="7 8">Neff</strain>
    </source>
</reference>
<dbReference type="Pfam" id="PF03619">
    <property type="entry name" value="Solute_trans_a"/>
    <property type="match status" value="1"/>
</dbReference>
<feature type="transmembrane region" description="Helical" evidence="6">
    <location>
        <begin position="241"/>
        <end position="265"/>
    </location>
</feature>
<dbReference type="STRING" id="1257118.L8GXB1"/>
<dbReference type="InterPro" id="IPR005178">
    <property type="entry name" value="Ostalpha/TMEM184C"/>
</dbReference>
<feature type="compositionally biased region" description="Low complexity" evidence="5">
    <location>
        <begin position="409"/>
        <end position="422"/>
    </location>
</feature>
<dbReference type="GeneID" id="14917814"/>
<gene>
    <name evidence="7" type="ORF">ACA1_063740</name>
</gene>
<dbReference type="EMBL" id="KB007974">
    <property type="protein sequence ID" value="ELR17610.1"/>
    <property type="molecule type" value="Genomic_DNA"/>
</dbReference>
<dbReference type="OMA" id="HASIWIQ"/>
<sequence length="443" mass="51392">MKIEIATSIDELDLTKWDTRRIAYLAAAVSVVVSVVLSLHLIYKHLRNYTRPKLQRCIVRIILMVPIYSLCSWFSLMYLDHASIIDLFRDCYEAFLLYQFFVLIVAFINEYEDEHQDEEDRQADSYYDEEEEDEFVRQQEKMPLKGAPASPDMKFIGSHLVWADEERVIHVLKSKPPMKLGDGCGPCFTCKCGFFGPGRKFLKWTKRCIMQFVIMKPLLALSVIVMEWFEVYHEGSFSPKAGYFWVVVTQNVCITLAMYALVLFYHAVAKELHPFKPIPKFLCIKAIIGFAFWQSVIISICVHFGWLKGNDTFSVEELAVALQDWLICMEMLGIAIAHIFIFGHESYRDHTKEIFIRAPIKSLNSFAANLFDVVLIKDVILEVVTAFDPRVKDKRTLRSEREKIEKSIAAAQEPAEPYPYYTEEAEEEHGRPQQQQPPPSHHY</sequence>
<evidence type="ECO:0000256" key="4">
    <source>
        <dbReference type="ARBA" id="ARBA00023136"/>
    </source>
</evidence>
<dbReference type="AlphaFoldDB" id="L8GXB1"/>
<feature type="transmembrane region" description="Helical" evidence="6">
    <location>
        <begin position="58"/>
        <end position="79"/>
    </location>
</feature>
<feature type="transmembrane region" description="Helical" evidence="6">
    <location>
        <begin position="286"/>
        <end position="306"/>
    </location>
</feature>
<protein>
    <submittedName>
        <fullName evidence="7">Transmembrane protein</fullName>
    </submittedName>
</protein>
<feature type="transmembrane region" description="Helical" evidence="6">
    <location>
        <begin position="22"/>
        <end position="46"/>
    </location>
</feature>
<evidence type="ECO:0000256" key="2">
    <source>
        <dbReference type="ARBA" id="ARBA00022692"/>
    </source>
</evidence>
<dbReference type="RefSeq" id="XP_004339623.1">
    <property type="nucleotide sequence ID" value="XM_004339575.1"/>
</dbReference>
<dbReference type="GO" id="GO:0016020">
    <property type="term" value="C:membrane"/>
    <property type="evidence" value="ECO:0007669"/>
    <property type="project" value="UniProtKB-SubCell"/>
</dbReference>
<evidence type="ECO:0000256" key="3">
    <source>
        <dbReference type="ARBA" id="ARBA00022989"/>
    </source>
</evidence>
<feature type="transmembrane region" description="Helical" evidence="6">
    <location>
        <begin position="94"/>
        <end position="111"/>
    </location>
</feature>
<accession>L8GXB1</accession>
<feature type="transmembrane region" description="Helical" evidence="6">
    <location>
        <begin position="318"/>
        <end position="342"/>
    </location>
</feature>
<dbReference type="VEuPathDB" id="AmoebaDB:ACA1_063740"/>
<evidence type="ECO:0000313" key="7">
    <source>
        <dbReference type="EMBL" id="ELR17610.1"/>
    </source>
</evidence>
<dbReference type="Proteomes" id="UP000011083">
    <property type="component" value="Unassembled WGS sequence"/>
</dbReference>
<keyword evidence="2 6" id="KW-0812">Transmembrane</keyword>
<dbReference type="OrthoDB" id="5348404at2759"/>
<evidence type="ECO:0000256" key="5">
    <source>
        <dbReference type="SAM" id="MobiDB-lite"/>
    </source>
</evidence>
<evidence type="ECO:0000256" key="1">
    <source>
        <dbReference type="ARBA" id="ARBA00004141"/>
    </source>
</evidence>
<keyword evidence="8" id="KW-1185">Reference proteome</keyword>
<organism evidence="7 8">
    <name type="scientific">Acanthamoeba castellanii (strain ATCC 30010 / Neff)</name>
    <dbReference type="NCBI Taxonomy" id="1257118"/>
    <lineage>
        <taxon>Eukaryota</taxon>
        <taxon>Amoebozoa</taxon>
        <taxon>Discosea</taxon>
        <taxon>Longamoebia</taxon>
        <taxon>Centramoebida</taxon>
        <taxon>Acanthamoebidae</taxon>
        <taxon>Acanthamoeba</taxon>
    </lineage>
</organism>
<proteinExistence type="predicted"/>
<evidence type="ECO:0000313" key="8">
    <source>
        <dbReference type="Proteomes" id="UP000011083"/>
    </source>
</evidence>
<feature type="region of interest" description="Disordered" evidence="5">
    <location>
        <begin position="402"/>
        <end position="443"/>
    </location>
</feature>
<dbReference type="KEGG" id="acan:ACA1_063740"/>
<dbReference type="SMART" id="SM01417">
    <property type="entry name" value="Solute_trans_a"/>
    <property type="match status" value="1"/>
</dbReference>
<name>L8GXB1_ACACF</name>
<evidence type="ECO:0000256" key="6">
    <source>
        <dbReference type="SAM" id="Phobius"/>
    </source>
</evidence>